<name>A0A9P4LQ51_9PLEO</name>
<dbReference type="Proteomes" id="UP000799777">
    <property type="component" value="Unassembled WGS sequence"/>
</dbReference>
<protein>
    <submittedName>
        <fullName evidence="1">Uncharacterized protein</fullName>
    </submittedName>
</protein>
<dbReference type="EMBL" id="ML978173">
    <property type="protein sequence ID" value="KAF2032372.1"/>
    <property type="molecule type" value="Genomic_DNA"/>
</dbReference>
<proteinExistence type="predicted"/>
<reference evidence="1" key="1">
    <citation type="journal article" date="2020" name="Stud. Mycol.">
        <title>101 Dothideomycetes genomes: a test case for predicting lifestyles and emergence of pathogens.</title>
        <authorList>
            <person name="Haridas S."/>
            <person name="Albert R."/>
            <person name="Binder M."/>
            <person name="Bloem J."/>
            <person name="Labutti K."/>
            <person name="Salamov A."/>
            <person name="Andreopoulos B."/>
            <person name="Baker S."/>
            <person name="Barry K."/>
            <person name="Bills G."/>
            <person name="Bluhm B."/>
            <person name="Cannon C."/>
            <person name="Castanera R."/>
            <person name="Culley D."/>
            <person name="Daum C."/>
            <person name="Ezra D."/>
            <person name="Gonzalez J."/>
            <person name="Henrissat B."/>
            <person name="Kuo A."/>
            <person name="Liang C."/>
            <person name="Lipzen A."/>
            <person name="Lutzoni F."/>
            <person name="Magnuson J."/>
            <person name="Mondo S."/>
            <person name="Nolan M."/>
            <person name="Ohm R."/>
            <person name="Pangilinan J."/>
            <person name="Park H.-J."/>
            <person name="Ramirez L."/>
            <person name="Alfaro M."/>
            <person name="Sun H."/>
            <person name="Tritt A."/>
            <person name="Yoshinaga Y."/>
            <person name="Zwiers L.-H."/>
            <person name="Turgeon B."/>
            <person name="Goodwin S."/>
            <person name="Spatafora J."/>
            <person name="Crous P."/>
            <person name="Grigoriev I."/>
        </authorList>
    </citation>
    <scope>NUCLEOTIDE SEQUENCE</scope>
    <source>
        <strain evidence="1">CBS 110217</strain>
    </source>
</reference>
<organism evidence="1 2">
    <name type="scientific">Setomelanomma holmii</name>
    <dbReference type="NCBI Taxonomy" id="210430"/>
    <lineage>
        <taxon>Eukaryota</taxon>
        <taxon>Fungi</taxon>
        <taxon>Dikarya</taxon>
        <taxon>Ascomycota</taxon>
        <taxon>Pezizomycotina</taxon>
        <taxon>Dothideomycetes</taxon>
        <taxon>Pleosporomycetidae</taxon>
        <taxon>Pleosporales</taxon>
        <taxon>Pleosporineae</taxon>
        <taxon>Phaeosphaeriaceae</taxon>
        <taxon>Setomelanomma</taxon>
    </lineage>
</organism>
<accession>A0A9P4LQ51</accession>
<evidence type="ECO:0000313" key="1">
    <source>
        <dbReference type="EMBL" id="KAF2032372.1"/>
    </source>
</evidence>
<comment type="caution">
    <text evidence="1">The sequence shown here is derived from an EMBL/GenBank/DDBJ whole genome shotgun (WGS) entry which is preliminary data.</text>
</comment>
<dbReference type="AlphaFoldDB" id="A0A9P4LQ51"/>
<sequence length="263" mass="29491">MTLAEQQADTQLDPRVIDSSTRQLLRLLTFQLPDTITIRPETRAALQVQHTLSLIESIPSGDDLRGWTPKAQRALRIGEIVFCTVGEESASNQVFVAQKLSLLVASQALQHIIVEEPEVVEIHLAGPGFAPSAIAVLCYWLNSVCDWSSEATSCLLCPADVCQALELQHNAQPLSIDQYTKTIENHYFCGIWERIPSLEEAFAVSYNTFEANDPVLNAWVSRIVYLQRVLELPPKYLQGLRLILAIEEHRKLLRALDNAVMIF</sequence>
<gene>
    <name evidence="1" type="ORF">EK21DRAFT_87235</name>
</gene>
<keyword evidence="2" id="KW-1185">Reference proteome</keyword>
<evidence type="ECO:0000313" key="2">
    <source>
        <dbReference type="Proteomes" id="UP000799777"/>
    </source>
</evidence>
<dbReference type="OrthoDB" id="3789852at2759"/>